<evidence type="ECO:0000313" key="8">
    <source>
        <dbReference type="EMBL" id="PWG18311.1"/>
    </source>
</evidence>
<dbReference type="SUPFAM" id="SSF52833">
    <property type="entry name" value="Thioredoxin-like"/>
    <property type="match status" value="1"/>
</dbReference>
<organism evidence="8 9">
    <name type="scientific">Salibaculum griseiflavum</name>
    <dbReference type="NCBI Taxonomy" id="1914409"/>
    <lineage>
        <taxon>Bacteria</taxon>
        <taxon>Pseudomonadati</taxon>
        <taxon>Pseudomonadota</taxon>
        <taxon>Alphaproteobacteria</taxon>
        <taxon>Rhodobacterales</taxon>
        <taxon>Roseobacteraceae</taxon>
        <taxon>Salibaculum</taxon>
    </lineage>
</organism>
<dbReference type="PROSITE" id="PS51352">
    <property type="entry name" value="THIOREDOXIN_2"/>
    <property type="match status" value="1"/>
</dbReference>
<evidence type="ECO:0000256" key="1">
    <source>
        <dbReference type="ARBA" id="ARBA00004196"/>
    </source>
</evidence>
<dbReference type="PANTHER" id="PTHR42852">
    <property type="entry name" value="THIOL:DISULFIDE INTERCHANGE PROTEIN DSBE"/>
    <property type="match status" value="1"/>
</dbReference>
<evidence type="ECO:0000256" key="3">
    <source>
        <dbReference type="ARBA" id="ARBA00022748"/>
    </source>
</evidence>
<comment type="similarity">
    <text evidence="2">Belongs to the thioredoxin family. DsbE subfamily.</text>
</comment>
<dbReference type="GO" id="GO:0030288">
    <property type="term" value="C:outer membrane-bounded periplasmic space"/>
    <property type="evidence" value="ECO:0007669"/>
    <property type="project" value="InterPro"/>
</dbReference>
<dbReference type="NCBIfam" id="TIGR00385">
    <property type="entry name" value="dsbE"/>
    <property type="match status" value="1"/>
</dbReference>
<dbReference type="Pfam" id="PF08534">
    <property type="entry name" value="Redoxin"/>
    <property type="match status" value="1"/>
</dbReference>
<dbReference type="CDD" id="cd03010">
    <property type="entry name" value="TlpA_like_DsbE"/>
    <property type="match status" value="1"/>
</dbReference>
<dbReference type="Gene3D" id="3.40.30.10">
    <property type="entry name" value="Glutaredoxin"/>
    <property type="match status" value="1"/>
</dbReference>
<evidence type="ECO:0000256" key="4">
    <source>
        <dbReference type="ARBA" id="ARBA00023157"/>
    </source>
</evidence>
<keyword evidence="6" id="KW-0812">Transmembrane</keyword>
<evidence type="ECO:0000259" key="7">
    <source>
        <dbReference type="PROSITE" id="PS51352"/>
    </source>
</evidence>
<dbReference type="EMBL" id="QETF01000002">
    <property type="protein sequence ID" value="PWG18311.1"/>
    <property type="molecule type" value="Genomic_DNA"/>
</dbReference>
<accession>A0A2V1P732</accession>
<dbReference type="Proteomes" id="UP000245293">
    <property type="component" value="Unassembled WGS sequence"/>
</dbReference>
<evidence type="ECO:0000256" key="6">
    <source>
        <dbReference type="SAM" id="Phobius"/>
    </source>
</evidence>
<feature type="transmembrane region" description="Helical" evidence="6">
    <location>
        <begin position="7"/>
        <end position="25"/>
    </location>
</feature>
<dbReference type="OrthoDB" id="9799347at2"/>
<keyword evidence="5" id="KW-0676">Redox-active center</keyword>
<dbReference type="InterPro" id="IPR013740">
    <property type="entry name" value="Redoxin"/>
</dbReference>
<dbReference type="InterPro" id="IPR036249">
    <property type="entry name" value="Thioredoxin-like_sf"/>
</dbReference>
<dbReference type="PANTHER" id="PTHR42852:SF6">
    <property type="entry name" value="THIOL:DISULFIDE INTERCHANGE PROTEIN DSBE"/>
    <property type="match status" value="1"/>
</dbReference>
<protein>
    <submittedName>
        <fullName evidence="8">DsbE family thiol:disulfide interchange protein</fullName>
    </submittedName>
</protein>
<keyword evidence="6" id="KW-0472">Membrane</keyword>
<sequence>MAKPLMFIPPVIFAAIAGLFAYSMFSGNPDDLPTALAGRPAPSLAVDPLGEKTVLTDEMLRDGELKLVNYWASWCAPCRVEHPNLTLLAAEGLAVYGINYKDQDANALAFLQELGDPYRGLGTDPNGANGLEWGVYGVPETFLVDGDGTILMRVAGPVTERAIESRLRPAIEAARAD</sequence>
<dbReference type="InterPro" id="IPR004799">
    <property type="entry name" value="Periplasmic_diS_OxRdtase_DsbE"/>
</dbReference>
<dbReference type="PROSITE" id="PS00194">
    <property type="entry name" value="THIOREDOXIN_1"/>
    <property type="match status" value="1"/>
</dbReference>
<keyword evidence="9" id="KW-1185">Reference proteome</keyword>
<keyword evidence="4" id="KW-1015">Disulfide bond</keyword>
<proteinExistence type="inferred from homology"/>
<dbReference type="GO" id="GO:0015036">
    <property type="term" value="F:disulfide oxidoreductase activity"/>
    <property type="evidence" value="ECO:0007669"/>
    <property type="project" value="InterPro"/>
</dbReference>
<dbReference type="AlphaFoldDB" id="A0A2V1P732"/>
<dbReference type="InterPro" id="IPR017937">
    <property type="entry name" value="Thioredoxin_CS"/>
</dbReference>
<comment type="caution">
    <text evidence="8">The sequence shown here is derived from an EMBL/GenBank/DDBJ whole genome shotgun (WGS) entry which is preliminary data.</text>
</comment>
<comment type="subcellular location">
    <subcellularLocation>
        <location evidence="1">Cell envelope</location>
    </subcellularLocation>
</comment>
<reference evidence="9" key="1">
    <citation type="submission" date="2018-05" db="EMBL/GenBank/DDBJ databases">
        <authorList>
            <person name="Du Z."/>
            <person name="Wang X."/>
        </authorList>
    </citation>
    <scope>NUCLEOTIDE SEQUENCE [LARGE SCALE GENOMIC DNA]</scope>
    <source>
        <strain evidence="9">WDS4C29</strain>
    </source>
</reference>
<evidence type="ECO:0000256" key="5">
    <source>
        <dbReference type="ARBA" id="ARBA00023284"/>
    </source>
</evidence>
<feature type="domain" description="Thioredoxin" evidence="7">
    <location>
        <begin position="35"/>
        <end position="176"/>
    </location>
</feature>
<dbReference type="RefSeq" id="WP_109386581.1">
    <property type="nucleotide sequence ID" value="NZ_QETF01000002.1"/>
</dbReference>
<name>A0A2V1P732_9RHOB</name>
<keyword evidence="3" id="KW-0201">Cytochrome c-type biogenesis</keyword>
<evidence type="ECO:0000313" key="9">
    <source>
        <dbReference type="Proteomes" id="UP000245293"/>
    </source>
</evidence>
<gene>
    <name evidence="8" type="ORF">DFK10_03435</name>
</gene>
<keyword evidence="6" id="KW-1133">Transmembrane helix</keyword>
<evidence type="ECO:0000256" key="2">
    <source>
        <dbReference type="ARBA" id="ARBA00007758"/>
    </source>
</evidence>
<dbReference type="InterPro" id="IPR050553">
    <property type="entry name" value="Thioredoxin_ResA/DsbE_sf"/>
</dbReference>
<dbReference type="GO" id="GO:0017004">
    <property type="term" value="P:cytochrome complex assembly"/>
    <property type="evidence" value="ECO:0007669"/>
    <property type="project" value="UniProtKB-KW"/>
</dbReference>
<dbReference type="InterPro" id="IPR013766">
    <property type="entry name" value="Thioredoxin_domain"/>
</dbReference>